<accession>A0A2P7QU83</accession>
<keyword evidence="2 4" id="KW-1133">Transmembrane helix</keyword>
<keyword evidence="1 4" id="KW-0812">Transmembrane</keyword>
<protein>
    <recommendedName>
        <fullName evidence="5">Major facilitator superfamily (MFS) profile domain-containing protein</fullName>
    </recommendedName>
</protein>
<feature type="transmembrane region" description="Helical" evidence="4">
    <location>
        <begin position="125"/>
        <end position="146"/>
    </location>
</feature>
<dbReference type="PROSITE" id="PS50850">
    <property type="entry name" value="MFS"/>
    <property type="match status" value="1"/>
</dbReference>
<evidence type="ECO:0000313" key="6">
    <source>
        <dbReference type="EMBL" id="PSJ41527.1"/>
    </source>
</evidence>
<feature type="transmembrane region" description="Helical" evidence="4">
    <location>
        <begin position="393"/>
        <end position="412"/>
    </location>
</feature>
<feature type="transmembrane region" description="Helical" evidence="4">
    <location>
        <begin position="328"/>
        <end position="353"/>
    </location>
</feature>
<feature type="transmembrane region" description="Helical" evidence="4">
    <location>
        <begin position="187"/>
        <end position="206"/>
    </location>
</feature>
<sequence>MGDEGFPSRERGLGDTAAARHRAPTAFMLLYALAYTGLFVAFIPFFSLLLPVKVEAVSAADRVALLSRITLVGALVASVSNIAFGALSDRTYRTRGTRRPWLLAGLIMLIGAYAIVNLAGDGTALLLGVAVFQIALNAMFAPLIAIMADEVPDDRKGVMAGLLGIAQPVATLAGVGVTLDFVSGKAAQYALVCLATAALILPLLLFGREGALPVPPTAQANGGRFQRRDLALAWAGKLAIQVAGTAVVTYFFFYTSDLLRGEANGQARARTIAWIMAAATIVAIPLALACGRISDRIGRRKPLLAFASAGMVAGLALMAGAGRWEVAAIGYTAFAATYAVFIALHAAFTMQLLPSPAHRGRDLGFFNLTNTLPNVAGPLLALLLVGGASTFPILWTAAAILCALGGGLLMLVRGQQ</sequence>
<dbReference type="InterPro" id="IPR020846">
    <property type="entry name" value="MFS_dom"/>
</dbReference>
<dbReference type="AlphaFoldDB" id="A0A2P7QU83"/>
<feature type="transmembrane region" description="Helical" evidence="4">
    <location>
        <begin position="365"/>
        <end position="387"/>
    </location>
</feature>
<dbReference type="RefSeq" id="WP_106511689.1">
    <property type="nucleotide sequence ID" value="NZ_PXYI01000002.1"/>
</dbReference>
<evidence type="ECO:0000256" key="3">
    <source>
        <dbReference type="ARBA" id="ARBA00023136"/>
    </source>
</evidence>
<dbReference type="Gene3D" id="1.20.1250.20">
    <property type="entry name" value="MFS general substrate transporter like domains"/>
    <property type="match status" value="2"/>
</dbReference>
<feature type="transmembrane region" description="Helical" evidence="4">
    <location>
        <begin position="303"/>
        <end position="322"/>
    </location>
</feature>
<keyword evidence="3 4" id="KW-0472">Membrane</keyword>
<dbReference type="OrthoDB" id="7428510at2"/>
<feature type="transmembrane region" description="Helical" evidence="4">
    <location>
        <begin position="29"/>
        <end position="49"/>
    </location>
</feature>
<feature type="domain" description="Major facilitator superfamily (MFS) profile" evidence="5">
    <location>
        <begin position="25"/>
        <end position="416"/>
    </location>
</feature>
<feature type="transmembrane region" description="Helical" evidence="4">
    <location>
        <begin position="69"/>
        <end position="88"/>
    </location>
</feature>
<feature type="transmembrane region" description="Helical" evidence="4">
    <location>
        <begin position="100"/>
        <end position="119"/>
    </location>
</feature>
<feature type="transmembrane region" description="Helical" evidence="4">
    <location>
        <begin position="231"/>
        <end position="252"/>
    </location>
</feature>
<evidence type="ECO:0000313" key="7">
    <source>
        <dbReference type="Proteomes" id="UP000241167"/>
    </source>
</evidence>
<evidence type="ECO:0000256" key="4">
    <source>
        <dbReference type="SAM" id="Phobius"/>
    </source>
</evidence>
<gene>
    <name evidence="6" type="ORF">C7I55_04230</name>
</gene>
<proteinExistence type="predicted"/>
<dbReference type="Proteomes" id="UP000241167">
    <property type="component" value="Unassembled WGS sequence"/>
</dbReference>
<dbReference type="GO" id="GO:0022857">
    <property type="term" value="F:transmembrane transporter activity"/>
    <property type="evidence" value="ECO:0007669"/>
    <property type="project" value="InterPro"/>
</dbReference>
<organism evidence="6 7">
    <name type="scientific">Allosphingosinicella deserti</name>
    <dbReference type="NCBI Taxonomy" id="2116704"/>
    <lineage>
        <taxon>Bacteria</taxon>
        <taxon>Pseudomonadati</taxon>
        <taxon>Pseudomonadota</taxon>
        <taxon>Alphaproteobacteria</taxon>
        <taxon>Sphingomonadales</taxon>
        <taxon>Sphingomonadaceae</taxon>
        <taxon>Allosphingosinicella</taxon>
    </lineage>
</organism>
<evidence type="ECO:0000256" key="2">
    <source>
        <dbReference type="ARBA" id="ARBA00022989"/>
    </source>
</evidence>
<dbReference type="EMBL" id="PXYI01000002">
    <property type="protein sequence ID" value="PSJ41527.1"/>
    <property type="molecule type" value="Genomic_DNA"/>
</dbReference>
<keyword evidence="7" id="KW-1185">Reference proteome</keyword>
<evidence type="ECO:0000259" key="5">
    <source>
        <dbReference type="PROSITE" id="PS50850"/>
    </source>
</evidence>
<reference evidence="6 7" key="1">
    <citation type="submission" date="2018-03" db="EMBL/GenBank/DDBJ databases">
        <title>The draft genome of Sphingosinicella sp. GL-C-18.</title>
        <authorList>
            <person name="Liu L."/>
            <person name="Li L."/>
            <person name="Liang L."/>
            <person name="Zhang X."/>
            <person name="Wang T."/>
        </authorList>
    </citation>
    <scope>NUCLEOTIDE SEQUENCE [LARGE SCALE GENOMIC DNA]</scope>
    <source>
        <strain evidence="6 7">GL-C-18</strain>
    </source>
</reference>
<dbReference type="SUPFAM" id="SSF103473">
    <property type="entry name" value="MFS general substrate transporter"/>
    <property type="match status" value="1"/>
</dbReference>
<comment type="caution">
    <text evidence="6">The sequence shown here is derived from an EMBL/GenBank/DDBJ whole genome shotgun (WGS) entry which is preliminary data.</text>
</comment>
<dbReference type="InterPro" id="IPR036259">
    <property type="entry name" value="MFS_trans_sf"/>
</dbReference>
<dbReference type="PANTHER" id="PTHR23528">
    <property type="match status" value="1"/>
</dbReference>
<name>A0A2P7QU83_9SPHN</name>
<feature type="transmembrane region" description="Helical" evidence="4">
    <location>
        <begin position="272"/>
        <end position="291"/>
    </location>
</feature>
<feature type="transmembrane region" description="Helical" evidence="4">
    <location>
        <begin position="158"/>
        <end position="181"/>
    </location>
</feature>
<evidence type="ECO:0000256" key="1">
    <source>
        <dbReference type="ARBA" id="ARBA00022692"/>
    </source>
</evidence>
<dbReference type="PANTHER" id="PTHR23528:SF1">
    <property type="entry name" value="MAJOR FACILITATOR SUPERFAMILY (MFS) PROFILE DOMAIN-CONTAINING PROTEIN"/>
    <property type="match status" value="1"/>
</dbReference>
<dbReference type="InterPro" id="IPR011701">
    <property type="entry name" value="MFS"/>
</dbReference>
<dbReference type="Pfam" id="PF07690">
    <property type="entry name" value="MFS_1"/>
    <property type="match status" value="2"/>
</dbReference>